<protein>
    <recommendedName>
        <fullName evidence="3">TnsA-like heteromeric transposase endonuclease subunit</fullName>
    </recommendedName>
</protein>
<gene>
    <name evidence="1" type="ORF">MPLG2_2728</name>
</gene>
<sequence length="195" mass="22303">MSRHTPTHAYSQTTKTHLAVESGIERELVEELDGDPHVSWMVTQPLQLQFREGPQPRLRHVPDLLVVEDGRVVLWDVRPLDKQNDDFQRTTQLTRTACEEVEWDYRVFAGHPPISRINHLWISAYRIPSLHISAYTDLIKNGCQDGTIRTVGDVAARDSGYGQLTSAMWHLIWCRRLACNLDAPITPLTALTWQA</sequence>
<keyword evidence="2" id="KW-1185">Reference proteome</keyword>
<name>A0A2N9JJN2_9ACTN</name>
<proteinExistence type="predicted"/>
<reference evidence="1 2" key="1">
    <citation type="submission" date="2018-02" db="EMBL/GenBank/DDBJ databases">
        <authorList>
            <person name="Cohen D.B."/>
            <person name="Kent A.D."/>
        </authorList>
    </citation>
    <scope>NUCLEOTIDE SEQUENCE [LARGE SCALE GENOMIC DNA]</scope>
    <source>
        <strain evidence="1">1</strain>
    </source>
</reference>
<dbReference type="AlphaFoldDB" id="A0A2N9JJN2"/>
<evidence type="ECO:0008006" key="3">
    <source>
        <dbReference type="Google" id="ProtNLM"/>
    </source>
</evidence>
<organism evidence="1 2">
    <name type="scientific">Micropruina glycogenica</name>
    <dbReference type="NCBI Taxonomy" id="75385"/>
    <lineage>
        <taxon>Bacteria</taxon>
        <taxon>Bacillati</taxon>
        <taxon>Actinomycetota</taxon>
        <taxon>Actinomycetes</taxon>
        <taxon>Propionibacteriales</taxon>
        <taxon>Nocardioidaceae</taxon>
        <taxon>Micropruina</taxon>
    </lineage>
</organism>
<dbReference type="OrthoDB" id="3403133at2"/>
<dbReference type="Proteomes" id="UP000238164">
    <property type="component" value="Chromosome 1"/>
</dbReference>
<accession>A0A2N9JJN2</accession>
<dbReference type="KEGG" id="mgg:MPLG2_2728"/>
<dbReference type="EMBL" id="LT985188">
    <property type="protein sequence ID" value="SPD87758.1"/>
    <property type="molecule type" value="Genomic_DNA"/>
</dbReference>
<evidence type="ECO:0000313" key="1">
    <source>
        <dbReference type="EMBL" id="SPD87758.1"/>
    </source>
</evidence>
<dbReference type="InterPro" id="IPR048000">
    <property type="entry name" value="TnsA-like"/>
</dbReference>
<evidence type="ECO:0000313" key="2">
    <source>
        <dbReference type="Proteomes" id="UP000238164"/>
    </source>
</evidence>
<dbReference type="NCBIfam" id="NF033179">
    <property type="entry name" value="TnsA_like_Actin"/>
    <property type="match status" value="1"/>
</dbReference>